<dbReference type="InterPro" id="IPR052511">
    <property type="entry name" value="ATP-dep_Helicase"/>
</dbReference>
<comment type="caution">
    <text evidence="5">The sequence shown here is derived from an EMBL/GenBank/DDBJ whole genome shotgun (WGS) entry which is preliminary data.</text>
</comment>
<dbReference type="InterPro" id="IPR027417">
    <property type="entry name" value="P-loop_NTPase"/>
</dbReference>
<proteinExistence type="predicted"/>
<keyword evidence="1" id="KW-0547">Nucleotide-binding</keyword>
<evidence type="ECO:0000256" key="2">
    <source>
        <dbReference type="ARBA" id="ARBA00022840"/>
    </source>
</evidence>
<evidence type="ECO:0000259" key="4">
    <source>
        <dbReference type="PROSITE" id="PS51194"/>
    </source>
</evidence>
<dbReference type="SMART" id="SM00487">
    <property type="entry name" value="DEXDc"/>
    <property type="match status" value="1"/>
</dbReference>
<dbReference type="RefSeq" id="WP_189210382.1">
    <property type="nucleotide sequence ID" value="NZ_BMRB01000002.1"/>
</dbReference>
<dbReference type="InterPro" id="IPR014001">
    <property type="entry name" value="Helicase_ATP-bd"/>
</dbReference>
<feature type="domain" description="Helicase ATP-binding" evidence="3">
    <location>
        <begin position="34"/>
        <end position="214"/>
    </location>
</feature>
<protein>
    <submittedName>
        <fullName evidence="5">ATP-dependent helicase</fullName>
    </submittedName>
</protein>
<dbReference type="Pfam" id="PF00271">
    <property type="entry name" value="Helicase_C"/>
    <property type="match status" value="1"/>
</dbReference>
<dbReference type="SUPFAM" id="SSF52540">
    <property type="entry name" value="P-loop containing nucleoside triphosphate hydrolases"/>
    <property type="match status" value="2"/>
</dbReference>
<evidence type="ECO:0000256" key="1">
    <source>
        <dbReference type="ARBA" id="ARBA00022741"/>
    </source>
</evidence>
<dbReference type="Pfam" id="PF00270">
    <property type="entry name" value="DEAD"/>
    <property type="match status" value="1"/>
</dbReference>
<evidence type="ECO:0000259" key="3">
    <source>
        <dbReference type="PROSITE" id="PS51192"/>
    </source>
</evidence>
<organism evidence="5 6">
    <name type="scientific">Actinokineospora fastidiosa</name>
    <dbReference type="NCBI Taxonomy" id="1816"/>
    <lineage>
        <taxon>Bacteria</taxon>
        <taxon>Bacillati</taxon>
        <taxon>Actinomycetota</taxon>
        <taxon>Actinomycetes</taxon>
        <taxon>Pseudonocardiales</taxon>
        <taxon>Pseudonocardiaceae</taxon>
        <taxon>Actinokineospora</taxon>
    </lineage>
</organism>
<name>A0A918GET3_9PSEU</name>
<dbReference type="GO" id="GO:0016887">
    <property type="term" value="F:ATP hydrolysis activity"/>
    <property type="evidence" value="ECO:0007669"/>
    <property type="project" value="TreeGrafter"/>
</dbReference>
<dbReference type="GO" id="GO:0005524">
    <property type="term" value="F:ATP binding"/>
    <property type="evidence" value="ECO:0007669"/>
    <property type="project" value="UniProtKB-KW"/>
</dbReference>
<sequence length="733" mass="79478">MGESNFPLLHPDVQRWVYRKGWRDLHPVQDAAIPVVLRGDADVLIGASTASGKTEAAFLPICSALAGEPGGAGVQVLYVSPLKALINDQFRRVQELCEDLHIATHRWHGDVAASSKAKVLKAPSGILLTTPESLEAMYVLRGSRVPSLFAGLRYVVVDELHAFLGVERGVQLVSLLHRLETALRRRVPRIGLSATFGEMSLAAEQLRPGRVYPLSLIESPGDGGQEILVQVRAYTDPRPDPSGPAVPPASRRIAEHLHAKLRGTTNLAFANSRAAVEEYAVELARLSEEAGRANEFHPHHGYLAKELREEVEDMLRDTTRPATAVCTTTLEMGIDIGDIAQVAQIGPPSAVSSLRQRLGRSGRRPGKPAVLRAYVEEFEPDPRTTLPDRLHPRLVQTVAVIDLLLESWFEPPEPAATHLSTLVQQLLSTIAQHGGASARQAFSVLCGPGGPFHGMPQADFATLLRDLGDHDVLTQMNDGTLVLGVRGEQTVNHHSFYAAFHSADEYRLVAAGRTLGAMPIEVPLFEGMPMVFAGRRWRVPSVDPEQKVVELAPAPAGRAYLPGTASHRVHTRVRTRMRQLLSTATMLRYLDTRAQDLLTAARAVYRDSGLDTGSIIGDGPDTFVFHWCGDKQADTLAALLRDHRLDAMADGIVLVVAGTTPPHVRDCLAEIVSGPTPEATTLAEKALDNCLGKYDDWISDGLLTHQYAARMLDVPGAITAAAEALRTGALPLT</sequence>
<dbReference type="PROSITE" id="PS51192">
    <property type="entry name" value="HELICASE_ATP_BIND_1"/>
    <property type="match status" value="1"/>
</dbReference>
<reference evidence="5" key="1">
    <citation type="journal article" date="2014" name="Int. J. Syst. Evol. Microbiol.">
        <title>Complete genome sequence of Corynebacterium casei LMG S-19264T (=DSM 44701T), isolated from a smear-ripened cheese.</title>
        <authorList>
            <consortium name="US DOE Joint Genome Institute (JGI-PGF)"/>
            <person name="Walter F."/>
            <person name="Albersmeier A."/>
            <person name="Kalinowski J."/>
            <person name="Ruckert C."/>
        </authorList>
    </citation>
    <scope>NUCLEOTIDE SEQUENCE</scope>
    <source>
        <strain evidence="5">JCM 3276</strain>
    </source>
</reference>
<dbReference type="InterPro" id="IPR011545">
    <property type="entry name" value="DEAD/DEAH_box_helicase_dom"/>
</dbReference>
<dbReference type="EMBL" id="BMRB01000002">
    <property type="protein sequence ID" value="GGS28990.1"/>
    <property type="molecule type" value="Genomic_DNA"/>
</dbReference>
<dbReference type="SMART" id="SM00490">
    <property type="entry name" value="HELICc"/>
    <property type="match status" value="1"/>
</dbReference>
<gene>
    <name evidence="5" type="ORF">GCM10010171_22720</name>
</gene>
<evidence type="ECO:0000313" key="6">
    <source>
        <dbReference type="Proteomes" id="UP000660680"/>
    </source>
</evidence>
<dbReference type="PROSITE" id="PS51194">
    <property type="entry name" value="HELICASE_CTER"/>
    <property type="match status" value="1"/>
</dbReference>
<dbReference type="CDD" id="cd17922">
    <property type="entry name" value="DEXHc_LHR-like"/>
    <property type="match status" value="1"/>
</dbReference>
<evidence type="ECO:0000313" key="5">
    <source>
        <dbReference type="EMBL" id="GGS28990.1"/>
    </source>
</evidence>
<feature type="domain" description="Helicase C-terminal" evidence="4">
    <location>
        <begin position="253"/>
        <end position="409"/>
    </location>
</feature>
<dbReference type="PANTHER" id="PTHR47962">
    <property type="entry name" value="ATP-DEPENDENT HELICASE LHR-RELATED-RELATED"/>
    <property type="match status" value="1"/>
</dbReference>
<accession>A0A918GET3</accession>
<dbReference type="InterPro" id="IPR001650">
    <property type="entry name" value="Helicase_C-like"/>
</dbReference>
<dbReference type="PANTHER" id="PTHR47962:SF5">
    <property type="entry name" value="ATP-DEPENDENT HELICASE LHR-RELATED"/>
    <property type="match status" value="1"/>
</dbReference>
<dbReference type="AlphaFoldDB" id="A0A918GET3"/>
<dbReference type="Gene3D" id="3.40.50.300">
    <property type="entry name" value="P-loop containing nucleotide triphosphate hydrolases"/>
    <property type="match status" value="2"/>
</dbReference>
<keyword evidence="5" id="KW-0347">Helicase</keyword>
<keyword evidence="5" id="KW-0378">Hydrolase</keyword>
<dbReference type="Proteomes" id="UP000660680">
    <property type="component" value="Unassembled WGS sequence"/>
</dbReference>
<keyword evidence="2" id="KW-0067">ATP-binding</keyword>
<keyword evidence="6" id="KW-1185">Reference proteome</keyword>
<dbReference type="GO" id="GO:0004386">
    <property type="term" value="F:helicase activity"/>
    <property type="evidence" value="ECO:0007669"/>
    <property type="project" value="UniProtKB-KW"/>
</dbReference>
<reference evidence="5" key="2">
    <citation type="submission" date="2020-09" db="EMBL/GenBank/DDBJ databases">
        <authorList>
            <person name="Sun Q."/>
            <person name="Ohkuma M."/>
        </authorList>
    </citation>
    <scope>NUCLEOTIDE SEQUENCE</scope>
    <source>
        <strain evidence="5">JCM 3276</strain>
    </source>
</reference>
<dbReference type="GO" id="GO:0003677">
    <property type="term" value="F:DNA binding"/>
    <property type="evidence" value="ECO:0007669"/>
    <property type="project" value="TreeGrafter"/>
</dbReference>